<evidence type="ECO:0000313" key="4">
    <source>
        <dbReference type="EMBL" id="MEI5907720.1"/>
    </source>
</evidence>
<organism evidence="4 5">
    <name type="scientific">Bacillus spongiae</name>
    <dbReference type="NCBI Taxonomy" id="2683610"/>
    <lineage>
        <taxon>Bacteria</taxon>
        <taxon>Bacillati</taxon>
        <taxon>Bacillota</taxon>
        <taxon>Bacilli</taxon>
        <taxon>Bacillales</taxon>
        <taxon>Bacillaceae</taxon>
        <taxon>Bacillus</taxon>
    </lineage>
</organism>
<evidence type="ECO:0000256" key="2">
    <source>
        <dbReference type="ARBA" id="ARBA00023315"/>
    </source>
</evidence>
<dbReference type="PROSITE" id="PS51186">
    <property type="entry name" value="GNAT"/>
    <property type="match status" value="1"/>
</dbReference>
<evidence type="ECO:0000259" key="3">
    <source>
        <dbReference type="PROSITE" id="PS51186"/>
    </source>
</evidence>
<dbReference type="Proteomes" id="UP001312865">
    <property type="component" value="Unassembled WGS sequence"/>
</dbReference>
<protein>
    <submittedName>
        <fullName evidence="4">GNAT family N-acetyltransferase</fullName>
    </submittedName>
</protein>
<dbReference type="EMBL" id="JBBAXC010000009">
    <property type="protein sequence ID" value="MEI5907720.1"/>
    <property type="molecule type" value="Genomic_DNA"/>
</dbReference>
<dbReference type="Gene3D" id="3.40.630.30">
    <property type="match status" value="1"/>
</dbReference>
<evidence type="ECO:0000256" key="1">
    <source>
        <dbReference type="ARBA" id="ARBA00022679"/>
    </source>
</evidence>
<dbReference type="InterPro" id="IPR000182">
    <property type="entry name" value="GNAT_dom"/>
</dbReference>
<dbReference type="RefSeq" id="WP_336587165.1">
    <property type="nucleotide sequence ID" value="NZ_JBBAXC010000009.1"/>
</dbReference>
<proteinExistence type="predicted"/>
<dbReference type="PANTHER" id="PTHR43800">
    <property type="entry name" value="PEPTIDYL-LYSINE N-ACETYLTRANSFERASE YJAB"/>
    <property type="match status" value="1"/>
</dbReference>
<dbReference type="Pfam" id="PF00583">
    <property type="entry name" value="Acetyltransf_1"/>
    <property type="match status" value="1"/>
</dbReference>
<accession>A0ABU8HED3</accession>
<comment type="caution">
    <text evidence="4">The sequence shown here is derived from an EMBL/GenBank/DDBJ whole genome shotgun (WGS) entry which is preliminary data.</text>
</comment>
<reference evidence="4 5" key="1">
    <citation type="journal article" date="2018" name="J. Microbiol.">
        <title>Bacillus spongiae sp. nov., isolated from sponge of Jeju Island.</title>
        <authorList>
            <person name="Lee G.E."/>
            <person name="Im W.T."/>
            <person name="Park J.S."/>
        </authorList>
    </citation>
    <scope>NUCLEOTIDE SEQUENCE [LARGE SCALE GENOMIC DNA]</scope>
    <source>
        <strain evidence="4 5">135PIL107-10</strain>
    </source>
</reference>
<feature type="domain" description="N-acetyltransferase" evidence="3">
    <location>
        <begin position="1"/>
        <end position="164"/>
    </location>
</feature>
<sequence>MIIRKAQSSDGEGIAKVHVESWQTTYQGILPQSYLSTLDVDNKIKMWRNILAHSHHTYVAECEGRIVGFASFGKGRTNIADAELYAIYLLQTHQKKKIGQKLLHYAISILLSEGYKSLFTWVVNENSSIQFYKKLQGDLIKEKQVEIGGKLLIETAIVWEDLQQLQNVLSID</sequence>
<dbReference type="CDD" id="cd04301">
    <property type="entry name" value="NAT_SF"/>
    <property type="match status" value="1"/>
</dbReference>
<dbReference type="PANTHER" id="PTHR43800:SF1">
    <property type="entry name" value="PEPTIDYL-LYSINE N-ACETYLTRANSFERASE YJAB"/>
    <property type="match status" value="1"/>
</dbReference>
<keyword evidence="2" id="KW-0012">Acyltransferase</keyword>
<evidence type="ECO:0000313" key="5">
    <source>
        <dbReference type="Proteomes" id="UP001312865"/>
    </source>
</evidence>
<gene>
    <name evidence="4" type="ORF">WAK64_11715</name>
</gene>
<name>A0ABU8HED3_9BACI</name>
<keyword evidence="5" id="KW-1185">Reference proteome</keyword>
<dbReference type="InterPro" id="IPR016181">
    <property type="entry name" value="Acyl_CoA_acyltransferase"/>
</dbReference>
<dbReference type="SUPFAM" id="SSF55729">
    <property type="entry name" value="Acyl-CoA N-acyltransferases (Nat)"/>
    <property type="match status" value="1"/>
</dbReference>
<keyword evidence="1" id="KW-0808">Transferase</keyword>